<dbReference type="Gene3D" id="1.20.120.670">
    <property type="entry name" value="N-acetyl-b-d-glucoasminidase"/>
    <property type="match status" value="1"/>
</dbReference>
<evidence type="ECO:0000313" key="7">
    <source>
        <dbReference type="Proteomes" id="UP001165042"/>
    </source>
</evidence>
<comment type="caution">
    <text evidence="6">The sequence shown here is derived from an EMBL/GenBank/DDBJ whole genome shotgun (WGS) entry which is preliminary data.</text>
</comment>
<dbReference type="InterPro" id="IPR024732">
    <property type="entry name" value="NAGLU_C"/>
</dbReference>
<dbReference type="InterPro" id="IPR029018">
    <property type="entry name" value="Hex-like_dom2"/>
</dbReference>
<dbReference type="Gene3D" id="3.20.20.80">
    <property type="entry name" value="Glycosidases"/>
    <property type="match status" value="1"/>
</dbReference>
<dbReference type="InterPro" id="IPR024733">
    <property type="entry name" value="NAGLU_tim-barrel"/>
</dbReference>
<dbReference type="PANTHER" id="PTHR12872">
    <property type="entry name" value="ALPHA-N-ACETYLGLUCOSAMINIDASE"/>
    <property type="match status" value="1"/>
</dbReference>
<dbReference type="GO" id="GO:0016787">
    <property type="term" value="F:hydrolase activity"/>
    <property type="evidence" value="ECO:0007669"/>
    <property type="project" value="UniProtKB-KW"/>
</dbReference>
<dbReference type="Proteomes" id="UP001165042">
    <property type="component" value="Unassembled WGS sequence"/>
</dbReference>
<evidence type="ECO:0000259" key="3">
    <source>
        <dbReference type="Pfam" id="PF05089"/>
    </source>
</evidence>
<dbReference type="AlphaFoldDB" id="A0A9W6V830"/>
<dbReference type="Gene3D" id="3.30.379.10">
    <property type="entry name" value="Chitobiase/beta-hexosaminidase domain 2-like"/>
    <property type="match status" value="1"/>
</dbReference>
<keyword evidence="7" id="KW-1185">Reference proteome</keyword>
<dbReference type="GO" id="GO:0005975">
    <property type="term" value="P:carbohydrate metabolic process"/>
    <property type="evidence" value="ECO:0007669"/>
    <property type="project" value="UniProtKB-ARBA"/>
</dbReference>
<proteinExistence type="predicted"/>
<gene>
    <name evidence="6" type="ORF">Aglo03_13600</name>
</gene>
<dbReference type="InterPro" id="IPR024240">
    <property type="entry name" value="NAGLU_N"/>
</dbReference>
<dbReference type="PANTHER" id="PTHR12872:SF1">
    <property type="entry name" value="ALPHA-N-ACETYLGLUCOSAMINIDASE"/>
    <property type="match status" value="1"/>
</dbReference>
<protein>
    <submittedName>
        <fullName evidence="6">Alpha-N-acetylglucosaminidase</fullName>
    </submittedName>
</protein>
<feature type="domain" description="Alpha-N-acetylglucosaminidase N-terminal" evidence="4">
    <location>
        <begin position="37"/>
        <end position="118"/>
    </location>
</feature>
<sequence>MLGTAAAALLTAGTRVGTASAAPRGAAALGAPVDTPAVRAAIARLLGRSADQFTLQQLTPGAGEVDAFEIGGTPGAVRLSASSPVAALSAFQWWLKYVAGGHLSTNGDRISLPATLPAPPSTIRQSTELTERYAYNFTVFGYTSPFWSWSEWERELDLLAANGINRALALIGQEIVWYDTFRDFGLDELTVRQWIAQPAHQPWQWYGEITGYDEDASAFSGPVSVGLLQRRAALGVRIVDRMRELGITPVFPAFVGHVPDQMFADEHPGTNIPAQGDYAGHARPYWLDTTEALYPPVAERFYEAQAAHFGTTTHYSNDLFHEVGESELPALLNGADLGDAAVAVQDALEAAVPGAIWLMQGWQDNPQLDVLNAVDENRIVVLDLDSDDTGKWAQTGAYWGVPWCWGSIQNFGGRPGMFGNLTDAGRTLPGIRQSSTRKRLVGTAWVQEGTHNNPVVGDLLGEVAWRRDPVALEPWVLAYARRRYGVDDPHAAQAWRILLDTAYSFSKSGHTTGEGPHESFFAMEPTLDLVNRSVSMFGPDDPRYDLDDFAACLPELLQVPSSVRGLATYRYDLVDVTRQVLANRGRVLLARISDAFDDGDTDAVTDDADRFLHALDLSNEILGTDKHWLLGTWLEQAKAWGATAGERNSLEWNARSMLTIWTIDAADTLREYAHREWHGLLSGYYRPRWERFFDALPDAIDAGDGEPSFDDWNARGNAWSQQREVHRTQPVGDTFTIASRIAGELAADPL</sequence>
<evidence type="ECO:0000256" key="1">
    <source>
        <dbReference type="ARBA" id="ARBA00022801"/>
    </source>
</evidence>
<dbReference type="EMBL" id="BSSD01000001">
    <property type="protein sequence ID" value="GLW90544.1"/>
    <property type="molecule type" value="Genomic_DNA"/>
</dbReference>
<feature type="domain" description="Alpha-N-acetylglucosaminidase tim-barrel" evidence="3">
    <location>
        <begin position="132"/>
        <end position="466"/>
    </location>
</feature>
<dbReference type="Pfam" id="PF05089">
    <property type="entry name" value="NAGLU"/>
    <property type="match status" value="1"/>
</dbReference>
<evidence type="ECO:0000313" key="6">
    <source>
        <dbReference type="EMBL" id="GLW90544.1"/>
    </source>
</evidence>
<reference evidence="6" key="1">
    <citation type="submission" date="2023-02" db="EMBL/GenBank/DDBJ databases">
        <title>Actinokineospora globicatena NBRC 15670.</title>
        <authorList>
            <person name="Ichikawa N."/>
            <person name="Sato H."/>
            <person name="Tonouchi N."/>
        </authorList>
    </citation>
    <scope>NUCLEOTIDE SEQUENCE</scope>
    <source>
        <strain evidence="6">NBRC 15670</strain>
    </source>
</reference>
<name>A0A9W6V830_9PSEU</name>
<keyword evidence="2" id="KW-0732">Signal</keyword>
<feature type="signal peptide" evidence="2">
    <location>
        <begin position="1"/>
        <end position="21"/>
    </location>
</feature>
<dbReference type="Pfam" id="PF12972">
    <property type="entry name" value="NAGLU_C"/>
    <property type="match status" value="1"/>
</dbReference>
<organism evidence="6 7">
    <name type="scientific">Actinokineospora globicatena</name>
    <dbReference type="NCBI Taxonomy" id="103729"/>
    <lineage>
        <taxon>Bacteria</taxon>
        <taxon>Bacillati</taxon>
        <taxon>Actinomycetota</taxon>
        <taxon>Actinomycetes</taxon>
        <taxon>Pseudonocardiales</taxon>
        <taxon>Pseudonocardiaceae</taxon>
        <taxon>Actinokineospora</taxon>
    </lineage>
</organism>
<evidence type="ECO:0000259" key="5">
    <source>
        <dbReference type="Pfam" id="PF12972"/>
    </source>
</evidence>
<evidence type="ECO:0000256" key="2">
    <source>
        <dbReference type="SAM" id="SignalP"/>
    </source>
</evidence>
<feature type="domain" description="Alpha-N-acetylglucosaminidase C-terminal" evidence="5">
    <location>
        <begin position="475"/>
        <end position="741"/>
    </location>
</feature>
<dbReference type="Pfam" id="PF12971">
    <property type="entry name" value="NAGLU_N"/>
    <property type="match status" value="1"/>
</dbReference>
<evidence type="ECO:0000259" key="4">
    <source>
        <dbReference type="Pfam" id="PF12971"/>
    </source>
</evidence>
<keyword evidence="1" id="KW-0378">Hydrolase</keyword>
<dbReference type="InterPro" id="IPR007781">
    <property type="entry name" value="NAGLU"/>
</dbReference>
<accession>A0A9W6V830</accession>
<feature type="chain" id="PRO_5040797347" evidence="2">
    <location>
        <begin position="22"/>
        <end position="750"/>
    </location>
</feature>